<feature type="compositionally biased region" description="Basic residues" evidence="1">
    <location>
        <begin position="698"/>
        <end position="707"/>
    </location>
</feature>
<dbReference type="EMBL" id="JAAAHW010006269">
    <property type="protein sequence ID" value="KAF9963688.1"/>
    <property type="molecule type" value="Genomic_DNA"/>
</dbReference>
<evidence type="ECO:0000313" key="2">
    <source>
        <dbReference type="EMBL" id="KAF9963688.1"/>
    </source>
</evidence>
<feature type="compositionally biased region" description="Polar residues" evidence="1">
    <location>
        <begin position="651"/>
        <end position="661"/>
    </location>
</feature>
<feature type="compositionally biased region" description="Polar residues" evidence="1">
    <location>
        <begin position="576"/>
        <end position="588"/>
    </location>
</feature>
<feature type="compositionally biased region" description="Polar residues" evidence="1">
    <location>
        <begin position="749"/>
        <end position="763"/>
    </location>
</feature>
<dbReference type="OrthoDB" id="2428534at2759"/>
<feature type="region of interest" description="Disordered" evidence="1">
    <location>
        <begin position="235"/>
        <end position="263"/>
    </location>
</feature>
<dbReference type="Proteomes" id="UP000749646">
    <property type="component" value="Unassembled WGS sequence"/>
</dbReference>
<feature type="compositionally biased region" description="Basic and acidic residues" evidence="1">
    <location>
        <begin position="87"/>
        <end position="96"/>
    </location>
</feature>
<protein>
    <submittedName>
        <fullName evidence="2">Uncharacterized protein</fullName>
    </submittedName>
</protein>
<feature type="compositionally biased region" description="Basic and acidic residues" evidence="1">
    <location>
        <begin position="866"/>
        <end position="881"/>
    </location>
</feature>
<name>A0A9P6J700_9FUNG</name>
<organism evidence="2 3">
    <name type="scientific">Modicella reniformis</name>
    <dbReference type="NCBI Taxonomy" id="1440133"/>
    <lineage>
        <taxon>Eukaryota</taxon>
        <taxon>Fungi</taxon>
        <taxon>Fungi incertae sedis</taxon>
        <taxon>Mucoromycota</taxon>
        <taxon>Mortierellomycotina</taxon>
        <taxon>Mortierellomycetes</taxon>
        <taxon>Mortierellales</taxon>
        <taxon>Mortierellaceae</taxon>
        <taxon>Modicella</taxon>
    </lineage>
</organism>
<feature type="compositionally biased region" description="Polar residues" evidence="1">
    <location>
        <begin position="169"/>
        <end position="188"/>
    </location>
</feature>
<comment type="caution">
    <text evidence="2">The sequence shown here is derived from an EMBL/GenBank/DDBJ whole genome shotgun (WGS) entry which is preliminary data.</text>
</comment>
<proteinExistence type="predicted"/>
<keyword evidence="3" id="KW-1185">Reference proteome</keyword>
<feature type="region of interest" description="Disordered" evidence="1">
    <location>
        <begin position="861"/>
        <end position="881"/>
    </location>
</feature>
<feature type="compositionally biased region" description="Basic and acidic residues" evidence="1">
    <location>
        <begin position="681"/>
        <end position="697"/>
    </location>
</feature>
<feature type="region of interest" description="Disordered" evidence="1">
    <location>
        <begin position="87"/>
        <end position="118"/>
    </location>
</feature>
<feature type="compositionally biased region" description="Low complexity" evidence="1">
    <location>
        <begin position="367"/>
        <end position="380"/>
    </location>
</feature>
<evidence type="ECO:0000313" key="3">
    <source>
        <dbReference type="Proteomes" id="UP000749646"/>
    </source>
</evidence>
<sequence>MDSDISGYDLTLDHPGYHLPVSNIAYHTYPEENSTDTEAVAQRAFQRIMDSYDKYEKLTDVFQVELDKRQQLVKERKEREKLLREERQRQMKEEKKNKRFSKIHHHPGNSNSNSIGSSKTGAPAAFLLPSKVLWHPYHPCSRVGSLSSLQDASITNLGRGPSTAGRHSLGQSHGSTSGAVASGSQSLPLQDHPPHLVHGASFAGERSLSNSPVLPLTPSPQLRATSESAVGLDLSTAAGTSGGRGYDSATAASRSRSSSTTTPFSLCESMSSFHGVQQQSFRLRKKRKQTIPVHPSVVDRIPGITLRIQPDTEQQLQVEILKNVDDYQTQPIASKSAEETGATPDTSNGVEPRSGIVSEGQDESNDDSSSSRSELQQQIQAKQDMEKVLESIESCRPGYSFLPAAYLHQALEKELQNCESMGVYDSATDSRRLPHQKHRRQSSSGSGRSLEPYDPIGIRLLSTSATSLTLAEHQPLELVGSRVLLEEAVAARAKLPLTWDNFSTRDCQVNKVKVVGKRDEDFEMLEEAVQEVIARQHRAQTPSEDSDSASNHHNQTSEKGPSRRSSHYQPDREETIASTSTAQVSSLSKPAVTRAATKKISIPTPSTITPSRLVGTRTTRGGAKELVQGFDDIERILKEKRLKKRAEKQHQGSVSRASSQAAGDGDHEYDQEDDYPMPLHRGQEEENEHESGDEKGNRRTMSRRSRKAFNAALTLEKGSMSMPLPGSPLSPPHSRQVTPSKGEAAGISRRSSLASSRPQPFSFTATGPGSDTSSTPPATPTRATAPLPPLFGSSESAGQSSGGRRRTRSRSTSNTVHPEGKNVFFDFALEKIDKKRKEHIAKKRAAAAAATAAVAVSMQPTTVETGPDRQDTKPEAKAEVGVKSEMETLVKTESQETETMAETAVAQGNQLDKNSAALEDLLTINFDLTPTSAFASGLERELDSLTSSKPSESANANLPKSSKFLPGRVLRKGRTKESDHDSSEHTTSGEDLDLYDLDCTSCRLALDSFDKLLWKQAQQAGEVHLNPKRWGKTAILCIACRVQFQRHHLRCTQCFYVPVIAEDVVGRSGAPKAGGTCSRCKAGTWLREN</sequence>
<feature type="compositionally biased region" description="Low complexity" evidence="1">
    <location>
        <begin position="764"/>
        <end position="785"/>
    </location>
</feature>
<feature type="compositionally biased region" description="Polar residues" evidence="1">
    <location>
        <begin position="945"/>
        <end position="960"/>
    </location>
</feature>
<feature type="region of interest" description="Disordered" evidence="1">
    <location>
        <begin position="535"/>
        <end position="620"/>
    </location>
</feature>
<feature type="region of interest" description="Disordered" evidence="1">
    <location>
        <begin position="426"/>
        <end position="452"/>
    </location>
</feature>
<feature type="compositionally biased region" description="Low complexity" evidence="1">
    <location>
        <begin position="600"/>
        <end position="611"/>
    </location>
</feature>
<feature type="compositionally biased region" description="Basic residues" evidence="1">
    <location>
        <begin position="97"/>
        <end position="107"/>
    </location>
</feature>
<feature type="region of interest" description="Disordered" evidence="1">
    <location>
        <begin position="642"/>
        <end position="821"/>
    </location>
</feature>
<feature type="compositionally biased region" description="Low complexity" evidence="1">
    <location>
        <begin position="248"/>
        <end position="262"/>
    </location>
</feature>
<accession>A0A9P6J700</accession>
<feature type="region of interest" description="Disordered" evidence="1">
    <location>
        <begin position="945"/>
        <end position="988"/>
    </location>
</feature>
<evidence type="ECO:0000256" key="1">
    <source>
        <dbReference type="SAM" id="MobiDB-lite"/>
    </source>
</evidence>
<feature type="compositionally biased region" description="Polar residues" evidence="1">
    <location>
        <begin position="539"/>
        <end position="559"/>
    </location>
</feature>
<feature type="compositionally biased region" description="Low complexity" evidence="1">
    <location>
        <begin position="108"/>
        <end position="118"/>
    </location>
</feature>
<feature type="region of interest" description="Disordered" evidence="1">
    <location>
        <begin position="332"/>
        <end position="382"/>
    </location>
</feature>
<dbReference type="AlphaFoldDB" id="A0A9P6J700"/>
<feature type="region of interest" description="Disordered" evidence="1">
    <location>
        <begin position="157"/>
        <end position="199"/>
    </location>
</feature>
<gene>
    <name evidence="2" type="ORF">BGZ65_001074</name>
</gene>
<reference evidence="2" key="1">
    <citation type="journal article" date="2020" name="Fungal Divers.">
        <title>Resolving the Mortierellaceae phylogeny through synthesis of multi-gene phylogenetics and phylogenomics.</title>
        <authorList>
            <person name="Vandepol N."/>
            <person name="Liber J."/>
            <person name="Desiro A."/>
            <person name="Na H."/>
            <person name="Kennedy M."/>
            <person name="Barry K."/>
            <person name="Grigoriev I.V."/>
            <person name="Miller A.N."/>
            <person name="O'Donnell K."/>
            <person name="Stajich J.E."/>
            <person name="Bonito G."/>
        </authorList>
    </citation>
    <scope>NUCLEOTIDE SEQUENCE</scope>
    <source>
        <strain evidence="2">MES-2147</strain>
    </source>
</reference>
<feature type="compositionally biased region" description="Basic and acidic residues" evidence="1">
    <location>
        <begin position="975"/>
        <end position="988"/>
    </location>
</feature>